<evidence type="ECO:0000313" key="2">
    <source>
        <dbReference type="Proteomes" id="UP001283361"/>
    </source>
</evidence>
<proteinExistence type="predicted"/>
<organism evidence="1 2">
    <name type="scientific">Elysia crispata</name>
    <name type="common">lettuce slug</name>
    <dbReference type="NCBI Taxonomy" id="231223"/>
    <lineage>
        <taxon>Eukaryota</taxon>
        <taxon>Metazoa</taxon>
        <taxon>Spiralia</taxon>
        <taxon>Lophotrochozoa</taxon>
        <taxon>Mollusca</taxon>
        <taxon>Gastropoda</taxon>
        <taxon>Heterobranchia</taxon>
        <taxon>Euthyneura</taxon>
        <taxon>Panpulmonata</taxon>
        <taxon>Sacoglossa</taxon>
        <taxon>Placobranchoidea</taxon>
        <taxon>Plakobranchidae</taxon>
        <taxon>Elysia</taxon>
    </lineage>
</organism>
<reference evidence="1" key="1">
    <citation type="journal article" date="2023" name="G3 (Bethesda)">
        <title>A reference genome for the long-term kleptoplast-retaining sea slug Elysia crispata morphotype clarki.</title>
        <authorList>
            <person name="Eastman K.E."/>
            <person name="Pendleton A.L."/>
            <person name="Shaikh M.A."/>
            <person name="Suttiyut T."/>
            <person name="Ogas R."/>
            <person name="Tomko P."/>
            <person name="Gavelis G."/>
            <person name="Widhalm J.R."/>
            <person name="Wisecaver J.H."/>
        </authorList>
    </citation>
    <scope>NUCLEOTIDE SEQUENCE</scope>
    <source>
        <strain evidence="1">ECLA1</strain>
    </source>
</reference>
<keyword evidence="2" id="KW-1185">Reference proteome</keyword>
<dbReference type="Proteomes" id="UP001283361">
    <property type="component" value="Unassembled WGS sequence"/>
</dbReference>
<comment type="caution">
    <text evidence="1">The sequence shown here is derived from an EMBL/GenBank/DDBJ whole genome shotgun (WGS) entry which is preliminary data.</text>
</comment>
<evidence type="ECO:0000313" key="1">
    <source>
        <dbReference type="EMBL" id="KAK3726701.1"/>
    </source>
</evidence>
<dbReference type="AlphaFoldDB" id="A0AAE0XYS0"/>
<gene>
    <name evidence="1" type="ORF">RRG08_017009</name>
</gene>
<name>A0AAE0XYS0_9GAST</name>
<accession>A0AAE0XYS0</accession>
<dbReference type="EMBL" id="JAWDGP010007289">
    <property type="protein sequence ID" value="KAK3726701.1"/>
    <property type="molecule type" value="Genomic_DNA"/>
</dbReference>
<protein>
    <submittedName>
        <fullName evidence="1">Uncharacterized protein</fullName>
    </submittedName>
</protein>
<sequence length="131" mass="14759">MSIEANHRHAKLAAFYVFELNSHTQILTFWIRKASVITGRGVLTVGLQLAYSYDFSVGFGADISACFDFLSAPSVDKQQFLQRLIDLGSLALHALVRVPNIASRVTKKKDFMIDFHQRKKNVISLKLPTTF</sequence>